<proteinExistence type="predicted"/>
<reference evidence="1" key="1">
    <citation type="journal article" date="2023" name="G3 (Bethesda)">
        <title>Whole genome assembly and annotation of the endangered Caribbean coral Acropora cervicornis.</title>
        <authorList>
            <person name="Selwyn J.D."/>
            <person name="Vollmer S.V."/>
        </authorList>
    </citation>
    <scope>NUCLEOTIDE SEQUENCE</scope>
    <source>
        <strain evidence="1">K2</strain>
    </source>
</reference>
<accession>A0AAD9VGC5</accession>
<comment type="caution">
    <text evidence="1">The sequence shown here is derived from an EMBL/GenBank/DDBJ whole genome shotgun (WGS) entry which is preliminary data.</text>
</comment>
<sequence>MVKAGKAVTSSSAERSRQSQLLLMLQTTCRSLPTTLNVLMSPDIHSRRIKRRDRSLNFVAVAYDCQRRKVYLSNQ</sequence>
<dbReference type="EMBL" id="JARQWQ010000003">
    <property type="protein sequence ID" value="KAK2572942.1"/>
    <property type="molecule type" value="Genomic_DNA"/>
</dbReference>
<evidence type="ECO:0000313" key="2">
    <source>
        <dbReference type="Proteomes" id="UP001249851"/>
    </source>
</evidence>
<name>A0AAD9VGC5_ACRCE</name>
<dbReference type="Proteomes" id="UP001249851">
    <property type="component" value="Unassembled WGS sequence"/>
</dbReference>
<keyword evidence="2" id="KW-1185">Reference proteome</keyword>
<evidence type="ECO:0000313" key="1">
    <source>
        <dbReference type="EMBL" id="KAK2572942.1"/>
    </source>
</evidence>
<protein>
    <submittedName>
        <fullName evidence="1">Uncharacterized protein</fullName>
    </submittedName>
</protein>
<dbReference type="AlphaFoldDB" id="A0AAD9VGC5"/>
<organism evidence="1 2">
    <name type="scientific">Acropora cervicornis</name>
    <name type="common">Staghorn coral</name>
    <dbReference type="NCBI Taxonomy" id="6130"/>
    <lineage>
        <taxon>Eukaryota</taxon>
        <taxon>Metazoa</taxon>
        <taxon>Cnidaria</taxon>
        <taxon>Anthozoa</taxon>
        <taxon>Hexacorallia</taxon>
        <taxon>Scleractinia</taxon>
        <taxon>Astrocoeniina</taxon>
        <taxon>Acroporidae</taxon>
        <taxon>Acropora</taxon>
    </lineage>
</organism>
<reference evidence="1" key="2">
    <citation type="journal article" date="2023" name="Science">
        <title>Genomic signatures of disease resistance in endangered staghorn corals.</title>
        <authorList>
            <person name="Vollmer S.V."/>
            <person name="Selwyn J.D."/>
            <person name="Despard B.A."/>
            <person name="Roesel C.L."/>
        </authorList>
    </citation>
    <scope>NUCLEOTIDE SEQUENCE</scope>
    <source>
        <strain evidence="1">K2</strain>
    </source>
</reference>
<gene>
    <name evidence="1" type="ORF">P5673_001958</name>
</gene>